<sequence length="648" mass="72942">MAPNSNDSGRSTPNDLTAIAEEDPSLQITAVPHTDAVISRPPPVVRQTSPRMASPEALPNQESPTISRTSSKTMLSRSMRSPSASSFLYHMKKVPLNDAIPLGHNADPAVVKEFMEIAEERAKAFKASVHRSWIFQVLWYLMVSCVIYFGFIGLPLWDGIAYSIYKWFNGDSHVAYGFLIFFLWGTSIAWMPLLFCSFEKNPKTDSETSVARTDASETCLLIPAYKAAAALPRTIECALKIFKPNQIFIVANGDSTTPLDNTEDVCKEYGVNHAWVPIGSKITAEFVGVMLAKEFKYCMLIDDDVHLPANLPIVTDRISSTREHGSTVCVGYSIKSTGPDGSKGTWVQQAQDIEYKLSGLTRHFTGTYGSAVFPHGAIILWERDILEKLFWGHPGYKISEDWYFGHTCRSAGFRIQFCTQVFVPTETPPTLFFSGKSARGGYGEMTIFKQRFYRWNFFYLYRLREDLNYLFFAWRLGRYEWATKLYVLTEIYGTLIYATRPIFLPVSFIVQPRLAGIITGALIGVYLLAVVFFNAWHLRRKQEMVSWKIIPVYMLMKSALVFVDTLSVYYSLYAYAGFFAKRHPRVTENYPALMAARTCINDDIARRQVAAAVPAGVPAVPIPVDVTTSGNEEEIQIAPLPPAMLRDH</sequence>
<feature type="transmembrane region" description="Helical" evidence="2">
    <location>
        <begin position="559"/>
        <end position="580"/>
    </location>
</feature>
<dbReference type="OrthoDB" id="2590398at2759"/>
<feature type="compositionally biased region" description="Polar residues" evidence="1">
    <location>
        <begin position="60"/>
        <end position="75"/>
    </location>
</feature>
<evidence type="ECO:0000256" key="2">
    <source>
        <dbReference type="SAM" id="Phobius"/>
    </source>
</evidence>
<feature type="transmembrane region" description="Helical" evidence="2">
    <location>
        <begin position="485"/>
        <end position="503"/>
    </location>
</feature>
<feature type="transmembrane region" description="Helical" evidence="2">
    <location>
        <begin position="133"/>
        <end position="154"/>
    </location>
</feature>
<dbReference type="InterPro" id="IPR029044">
    <property type="entry name" value="Nucleotide-diphossugar_trans"/>
</dbReference>
<keyword evidence="2" id="KW-0472">Membrane</keyword>
<dbReference type="SUPFAM" id="SSF53448">
    <property type="entry name" value="Nucleotide-diphospho-sugar transferases"/>
    <property type="match status" value="1"/>
</dbReference>
<dbReference type="Gene3D" id="3.90.550.10">
    <property type="entry name" value="Spore Coat Polysaccharide Biosynthesis Protein SpsA, Chain A"/>
    <property type="match status" value="1"/>
</dbReference>
<protein>
    <recommendedName>
        <fullName evidence="5">Glycosyltransferase family 2 protein</fullName>
    </recommendedName>
</protein>
<keyword evidence="4" id="KW-1185">Reference proteome</keyword>
<keyword evidence="2" id="KW-1133">Transmembrane helix</keyword>
<feature type="transmembrane region" description="Helical" evidence="2">
    <location>
        <begin position="174"/>
        <end position="195"/>
    </location>
</feature>
<feature type="compositionally biased region" description="Polar residues" evidence="1">
    <location>
        <begin position="1"/>
        <end position="15"/>
    </location>
</feature>
<reference evidence="3" key="1">
    <citation type="submission" date="2019-04" db="EMBL/GenBank/DDBJ databases">
        <title>Sequencing of skin fungus with MAO and IRED activity.</title>
        <authorList>
            <person name="Marsaioli A.J."/>
            <person name="Bonatto J.M.C."/>
            <person name="Reis Junior O."/>
        </authorList>
    </citation>
    <scope>NUCLEOTIDE SEQUENCE</scope>
    <source>
        <strain evidence="3">30M1</strain>
    </source>
</reference>
<dbReference type="Pfam" id="PF13641">
    <property type="entry name" value="Glyco_tranf_2_3"/>
    <property type="match status" value="1"/>
</dbReference>
<feature type="region of interest" description="Disordered" evidence="1">
    <location>
        <begin position="1"/>
        <end position="78"/>
    </location>
</feature>
<comment type="caution">
    <text evidence="3">The sequence shown here is derived from an EMBL/GenBank/DDBJ whole genome shotgun (WGS) entry which is preliminary data.</text>
</comment>
<evidence type="ECO:0000313" key="4">
    <source>
        <dbReference type="Proteomes" id="UP000801428"/>
    </source>
</evidence>
<keyword evidence="2" id="KW-0812">Transmembrane</keyword>
<accession>A0A9P4T7M8</accession>
<gene>
    <name evidence="3" type="ORF">E8E13_005014</name>
</gene>
<dbReference type="EMBL" id="SWKU01000027">
    <property type="protein sequence ID" value="KAF2996482.1"/>
    <property type="molecule type" value="Genomic_DNA"/>
</dbReference>
<evidence type="ECO:0000256" key="1">
    <source>
        <dbReference type="SAM" id="MobiDB-lite"/>
    </source>
</evidence>
<feature type="transmembrane region" description="Helical" evidence="2">
    <location>
        <begin position="515"/>
        <end position="538"/>
    </location>
</feature>
<name>A0A9P4T7M8_CURKU</name>
<evidence type="ECO:0000313" key="3">
    <source>
        <dbReference type="EMBL" id="KAF2996482.1"/>
    </source>
</evidence>
<proteinExistence type="predicted"/>
<dbReference type="AlphaFoldDB" id="A0A9P4T7M8"/>
<evidence type="ECO:0008006" key="5">
    <source>
        <dbReference type="Google" id="ProtNLM"/>
    </source>
</evidence>
<dbReference type="Proteomes" id="UP000801428">
    <property type="component" value="Unassembled WGS sequence"/>
</dbReference>
<organism evidence="3 4">
    <name type="scientific">Curvularia kusanoi</name>
    <name type="common">Cochliobolus kusanoi</name>
    <dbReference type="NCBI Taxonomy" id="90978"/>
    <lineage>
        <taxon>Eukaryota</taxon>
        <taxon>Fungi</taxon>
        <taxon>Dikarya</taxon>
        <taxon>Ascomycota</taxon>
        <taxon>Pezizomycotina</taxon>
        <taxon>Dothideomycetes</taxon>
        <taxon>Pleosporomycetidae</taxon>
        <taxon>Pleosporales</taxon>
        <taxon>Pleosporineae</taxon>
        <taxon>Pleosporaceae</taxon>
        <taxon>Curvularia</taxon>
    </lineage>
</organism>